<evidence type="ECO:0000313" key="3">
    <source>
        <dbReference type="Proteomes" id="UP000659698"/>
    </source>
</evidence>
<evidence type="ECO:0000313" key="2">
    <source>
        <dbReference type="EMBL" id="MBC3540478.1"/>
    </source>
</evidence>
<dbReference type="InterPro" id="IPR011990">
    <property type="entry name" value="TPR-like_helical_dom_sf"/>
</dbReference>
<gene>
    <name evidence="2" type="ORF">H7U12_12370</name>
</gene>
<keyword evidence="1" id="KW-0732">Signal</keyword>
<feature type="signal peptide" evidence="1">
    <location>
        <begin position="1"/>
        <end position="19"/>
    </location>
</feature>
<name>A0ABR6VTG6_9BACT</name>
<feature type="chain" id="PRO_5047444951" evidence="1">
    <location>
        <begin position="20"/>
        <end position="475"/>
    </location>
</feature>
<reference evidence="2 3" key="1">
    <citation type="journal article" date="2019" name="Int. J. Syst. Evol. Microbiol.">
        <title>Rufibacter sediminis sp. nov., isolated from freshwater lake sediment.</title>
        <authorList>
            <person name="Qu J.H."/>
            <person name="Zhang L.J."/>
            <person name="Fu Y.H."/>
            <person name="Li H.F."/>
        </authorList>
    </citation>
    <scope>NUCLEOTIDE SEQUENCE [LARGE SCALE GENOMIC DNA]</scope>
    <source>
        <strain evidence="2 3">H-1</strain>
    </source>
</reference>
<keyword evidence="2" id="KW-0449">Lipoprotein</keyword>
<sequence>MRKLLYSTTIALSALFLGACGDLLDANSDPGRVSPEEATLPTLLPSAERFTANTQYGAAQYGAQYPQYLAGQAIGQFTPYGFDQLWTPFYTDAFPTLQDMIDRAEELGAYNYSGIAKTLLALNLMTVADIYGDAPYSQANQGTANLYPCYDKMEDLYRVHIIGLLNGALADLAQPLPSIQALRTVQNDLIYGGDLAKWTKAVKAIRARYFLHLSEKDPAALATAAQEAAASFGSNADDLQLSFEQQNPNPWFGFLGNATNKPMQPSSYVVDLLSGRGGRFQGVADPRLPIYMTRASATQTDVGLTPGRLVGDQPSVNVSMTPTSWHTRAVAPILFITYAETQFIMAEALFNTNRAESYAAYRRGIEASMTKVGVPVADIAAYLNNPAVALTPTTLTLQDIMLQKYLALYMQIETWTDMRRYQYDQNVYPRLEKPVVNQLPGNPWVQRSNLADEEPGVNTCLPTGVTQTSVLWLFQ</sequence>
<accession>A0ABR6VTG6</accession>
<dbReference type="Proteomes" id="UP000659698">
    <property type="component" value="Unassembled WGS sequence"/>
</dbReference>
<dbReference type="PROSITE" id="PS51257">
    <property type="entry name" value="PROKAR_LIPOPROTEIN"/>
    <property type="match status" value="1"/>
</dbReference>
<dbReference type="Pfam" id="PF12771">
    <property type="entry name" value="SusD-like_2"/>
    <property type="match status" value="1"/>
</dbReference>
<evidence type="ECO:0000256" key="1">
    <source>
        <dbReference type="SAM" id="SignalP"/>
    </source>
</evidence>
<dbReference type="SUPFAM" id="SSF48452">
    <property type="entry name" value="TPR-like"/>
    <property type="match status" value="1"/>
</dbReference>
<dbReference type="RefSeq" id="WP_186638305.1">
    <property type="nucleotide sequence ID" value="NZ_JACOAF010000030.1"/>
</dbReference>
<proteinExistence type="predicted"/>
<protein>
    <submittedName>
        <fullName evidence="2">SusD/RagB family nutrient-binding outer membrane lipoprotein</fullName>
    </submittedName>
</protein>
<keyword evidence="3" id="KW-1185">Reference proteome</keyword>
<organism evidence="2 3">
    <name type="scientific">Rufibacter sediminis</name>
    <dbReference type="NCBI Taxonomy" id="2762756"/>
    <lineage>
        <taxon>Bacteria</taxon>
        <taxon>Pseudomonadati</taxon>
        <taxon>Bacteroidota</taxon>
        <taxon>Cytophagia</taxon>
        <taxon>Cytophagales</taxon>
        <taxon>Hymenobacteraceae</taxon>
        <taxon>Rufibacter</taxon>
    </lineage>
</organism>
<dbReference type="Gene3D" id="1.25.40.390">
    <property type="match status" value="1"/>
</dbReference>
<comment type="caution">
    <text evidence="2">The sequence shown here is derived from an EMBL/GenBank/DDBJ whole genome shotgun (WGS) entry which is preliminary data.</text>
</comment>
<dbReference type="InterPro" id="IPR041662">
    <property type="entry name" value="SusD-like_2"/>
</dbReference>
<dbReference type="EMBL" id="JACOAF010000030">
    <property type="protein sequence ID" value="MBC3540478.1"/>
    <property type="molecule type" value="Genomic_DNA"/>
</dbReference>